<evidence type="ECO:0000256" key="1">
    <source>
        <dbReference type="ARBA" id="ARBA00004141"/>
    </source>
</evidence>
<evidence type="ECO:0000256" key="3">
    <source>
        <dbReference type="ARBA" id="ARBA00022989"/>
    </source>
</evidence>
<sequence>MIVLAFGAREVVSSRTAKDDRSFKFSGLDHKFWLFLGVVVIFTLGNSADAFIILRAQERGLNVLQILGMLLTFNAVYTLIASPAGALSDRIGRRSVLIAGWVVYGLIYLGFALSNTGAQIWLFYG</sequence>
<organism evidence="6">
    <name type="scientific">marine sediment metagenome</name>
    <dbReference type="NCBI Taxonomy" id="412755"/>
    <lineage>
        <taxon>unclassified sequences</taxon>
        <taxon>metagenomes</taxon>
        <taxon>ecological metagenomes</taxon>
    </lineage>
</organism>
<dbReference type="PANTHER" id="PTHR23518">
    <property type="entry name" value="C-METHYLTRANSFERASE"/>
    <property type="match status" value="1"/>
</dbReference>
<evidence type="ECO:0008006" key="7">
    <source>
        <dbReference type="Google" id="ProtNLM"/>
    </source>
</evidence>
<dbReference type="Pfam" id="PF07690">
    <property type="entry name" value="MFS_1"/>
    <property type="match status" value="1"/>
</dbReference>
<gene>
    <name evidence="6" type="ORF">S01H4_59714</name>
</gene>
<dbReference type="InterPro" id="IPR005829">
    <property type="entry name" value="Sugar_transporter_CS"/>
</dbReference>
<comment type="subcellular location">
    <subcellularLocation>
        <location evidence="1">Membrane</location>
        <topology evidence="1">Multi-pass membrane protein</topology>
    </subcellularLocation>
</comment>
<evidence type="ECO:0000256" key="2">
    <source>
        <dbReference type="ARBA" id="ARBA00022692"/>
    </source>
</evidence>
<dbReference type="PANTHER" id="PTHR23518:SF2">
    <property type="entry name" value="MAJOR FACILITATOR SUPERFAMILY TRANSPORTER"/>
    <property type="match status" value="1"/>
</dbReference>
<dbReference type="PROSITE" id="PS00216">
    <property type="entry name" value="SUGAR_TRANSPORT_1"/>
    <property type="match status" value="1"/>
</dbReference>
<keyword evidence="4 5" id="KW-0472">Membrane</keyword>
<dbReference type="InterPro" id="IPR011701">
    <property type="entry name" value="MFS"/>
</dbReference>
<feature type="transmembrane region" description="Helical" evidence="5">
    <location>
        <begin position="32"/>
        <end position="54"/>
    </location>
</feature>
<feature type="transmembrane region" description="Helical" evidence="5">
    <location>
        <begin position="66"/>
        <end position="86"/>
    </location>
</feature>
<comment type="caution">
    <text evidence="6">The sequence shown here is derived from an EMBL/GenBank/DDBJ whole genome shotgun (WGS) entry which is preliminary data.</text>
</comment>
<dbReference type="SUPFAM" id="SSF103473">
    <property type="entry name" value="MFS general substrate transporter"/>
    <property type="match status" value="1"/>
</dbReference>
<evidence type="ECO:0000313" key="6">
    <source>
        <dbReference type="EMBL" id="GAH10645.1"/>
    </source>
</evidence>
<protein>
    <recommendedName>
        <fullName evidence="7">Major facilitator superfamily (MFS) profile domain-containing protein</fullName>
    </recommendedName>
</protein>
<dbReference type="GO" id="GO:0016020">
    <property type="term" value="C:membrane"/>
    <property type="evidence" value="ECO:0007669"/>
    <property type="project" value="UniProtKB-SubCell"/>
</dbReference>
<name>X1DQX3_9ZZZZ</name>
<dbReference type="InterPro" id="IPR036259">
    <property type="entry name" value="MFS_trans_sf"/>
</dbReference>
<dbReference type="AlphaFoldDB" id="X1DQX3"/>
<dbReference type="GO" id="GO:0022857">
    <property type="term" value="F:transmembrane transporter activity"/>
    <property type="evidence" value="ECO:0007669"/>
    <property type="project" value="InterPro"/>
</dbReference>
<proteinExistence type="predicted"/>
<reference evidence="6" key="1">
    <citation type="journal article" date="2014" name="Front. Microbiol.">
        <title>High frequency of phylogenetically diverse reductive dehalogenase-homologous genes in deep subseafloor sedimentary metagenomes.</title>
        <authorList>
            <person name="Kawai M."/>
            <person name="Futagami T."/>
            <person name="Toyoda A."/>
            <person name="Takaki Y."/>
            <person name="Nishi S."/>
            <person name="Hori S."/>
            <person name="Arai W."/>
            <person name="Tsubouchi T."/>
            <person name="Morono Y."/>
            <person name="Uchiyama I."/>
            <person name="Ito T."/>
            <person name="Fujiyama A."/>
            <person name="Inagaki F."/>
            <person name="Takami H."/>
        </authorList>
    </citation>
    <scope>NUCLEOTIDE SEQUENCE</scope>
    <source>
        <strain evidence="6">Expedition CK06-06</strain>
    </source>
</reference>
<keyword evidence="3 5" id="KW-1133">Transmembrane helix</keyword>
<evidence type="ECO:0000256" key="5">
    <source>
        <dbReference type="SAM" id="Phobius"/>
    </source>
</evidence>
<dbReference type="EMBL" id="BART01035069">
    <property type="protein sequence ID" value="GAH10645.1"/>
    <property type="molecule type" value="Genomic_DNA"/>
</dbReference>
<accession>X1DQX3</accession>
<keyword evidence="2 5" id="KW-0812">Transmembrane</keyword>
<evidence type="ECO:0000256" key="4">
    <source>
        <dbReference type="ARBA" id="ARBA00023136"/>
    </source>
</evidence>
<feature type="transmembrane region" description="Helical" evidence="5">
    <location>
        <begin position="98"/>
        <end position="124"/>
    </location>
</feature>
<dbReference type="Gene3D" id="1.20.1250.20">
    <property type="entry name" value="MFS general substrate transporter like domains"/>
    <property type="match status" value="1"/>
</dbReference>
<feature type="non-terminal residue" evidence="6">
    <location>
        <position position="125"/>
    </location>
</feature>